<dbReference type="EMBL" id="JAENIK010000011">
    <property type="protein sequence ID" value="MBK1817030.1"/>
    <property type="molecule type" value="Genomic_DNA"/>
</dbReference>
<comment type="caution">
    <text evidence="2">The sequence shown here is derived from an EMBL/GenBank/DDBJ whole genome shotgun (WGS) entry which is preliminary data.</text>
</comment>
<dbReference type="RefSeq" id="WP_200351952.1">
    <property type="nucleotide sequence ID" value="NZ_BAABHZ010000006.1"/>
</dbReference>
<evidence type="ECO:0000313" key="3">
    <source>
        <dbReference type="Proteomes" id="UP000600139"/>
    </source>
</evidence>
<gene>
    <name evidence="2" type="ORF">JIN84_15505</name>
</gene>
<protein>
    <submittedName>
        <fullName evidence="2">Uncharacterized protein</fullName>
    </submittedName>
</protein>
<proteinExistence type="predicted"/>
<evidence type="ECO:0000256" key="1">
    <source>
        <dbReference type="SAM" id="MobiDB-lite"/>
    </source>
</evidence>
<sequence>MKPFLLGCAGIAVVAITISAVIHLPSSQEDGGGIGRTPPDDGSPAVHRHHRAGSRDGNEEVAFEKIPAGAKRESALRQLANRRATDDPQKAVRWAESLVSEPEREVALNLIAVAWGKKNPLLAIGLAERHHLSQGIVDAISGQWGKTDVQAAMEWALRLPAQTEQENALLQILSARAEIDPATAARLVTEQLPPGQAQDEAIMTVLHHWLRSDESAAVAWVENFPDGELKTRAESEITGFLSYRAAASRLE</sequence>
<dbReference type="Proteomes" id="UP000600139">
    <property type="component" value="Unassembled WGS sequence"/>
</dbReference>
<accession>A0A934R882</accession>
<evidence type="ECO:0000313" key="2">
    <source>
        <dbReference type="EMBL" id="MBK1817030.1"/>
    </source>
</evidence>
<feature type="region of interest" description="Disordered" evidence="1">
    <location>
        <begin position="27"/>
        <end position="58"/>
    </location>
</feature>
<organism evidence="2 3">
    <name type="scientific">Luteolibacter yonseiensis</name>
    <dbReference type="NCBI Taxonomy" id="1144680"/>
    <lineage>
        <taxon>Bacteria</taxon>
        <taxon>Pseudomonadati</taxon>
        <taxon>Verrucomicrobiota</taxon>
        <taxon>Verrucomicrobiia</taxon>
        <taxon>Verrucomicrobiales</taxon>
        <taxon>Verrucomicrobiaceae</taxon>
        <taxon>Luteolibacter</taxon>
    </lineage>
</organism>
<name>A0A934R882_9BACT</name>
<keyword evidence="3" id="KW-1185">Reference proteome</keyword>
<dbReference type="AlphaFoldDB" id="A0A934R882"/>
<reference evidence="2" key="1">
    <citation type="submission" date="2021-01" db="EMBL/GenBank/DDBJ databases">
        <title>Modified the classification status of verrucomicrobia.</title>
        <authorList>
            <person name="Feng X."/>
        </authorList>
    </citation>
    <scope>NUCLEOTIDE SEQUENCE</scope>
    <source>
        <strain evidence="2">JCM 18052</strain>
    </source>
</reference>